<dbReference type="GO" id="GO:0005737">
    <property type="term" value="C:cytoplasm"/>
    <property type="evidence" value="ECO:0007669"/>
    <property type="project" value="UniProtKB-SubCell"/>
</dbReference>
<evidence type="ECO:0000313" key="7">
    <source>
        <dbReference type="Proteomes" id="UP001152759"/>
    </source>
</evidence>
<keyword evidence="7" id="KW-1185">Reference proteome</keyword>
<organism evidence="6 7">
    <name type="scientific">Bemisia tabaci</name>
    <name type="common">Sweetpotato whitefly</name>
    <name type="synonym">Aleurodes tabaci</name>
    <dbReference type="NCBI Taxonomy" id="7038"/>
    <lineage>
        <taxon>Eukaryota</taxon>
        <taxon>Metazoa</taxon>
        <taxon>Ecdysozoa</taxon>
        <taxon>Arthropoda</taxon>
        <taxon>Hexapoda</taxon>
        <taxon>Insecta</taxon>
        <taxon>Pterygota</taxon>
        <taxon>Neoptera</taxon>
        <taxon>Paraneoptera</taxon>
        <taxon>Hemiptera</taxon>
        <taxon>Sternorrhyncha</taxon>
        <taxon>Aleyrodoidea</taxon>
        <taxon>Aleyrodidae</taxon>
        <taxon>Aleyrodinae</taxon>
        <taxon>Bemisia</taxon>
    </lineage>
</organism>
<dbReference type="CDD" id="cd06685">
    <property type="entry name" value="PDZ7_GRIP1-2-like"/>
    <property type="match status" value="1"/>
</dbReference>
<proteinExistence type="predicted"/>
<protein>
    <recommendedName>
        <fullName evidence="5">PDZ domain-containing protein</fullName>
    </recommendedName>
</protein>
<evidence type="ECO:0000256" key="3">
    <source>
        <dbReference type="ARBA" id="ARBA00022737"/>
    </source>
</evidence>
<dbReference type="Gene3D" id="2.30.42.10">
    <property type="match status" value="6"/>
</dbReference>
<sequence>MRNSKGAGLEKNCTRSNEDLNWFLEQNQPLNPIDKRSCKWKMKKVCLSSAGNCACSKSDDINMNVVPRQSTESSTSTELHNHSSHSSETSYQQESLHPYNRFYSEVQSVAKVTSVLIDREEDTHTLGITLRGGAHPTRPLLSRSLTITKIAPGGPVDKEGTIHVGDRLLAVNGHSLENVCLSEAQEILQSCQDDKNCRLTIEYDVSVMSALRLMGTPLLVEIECPQLYQLGLTFTNTVRNSAILIEDVKVGSIAERCGALFPGDTILSVNDSKVEGTKMAAVNIHHLFHQYCKSEDVLKLEILPAPPPNQKLYDDSIFIQNSERMCIEIQCDETGDLGLTVVTLDDQLNLPVIYQIDSSSPADRSERLKCSDRILLINGAHPPYSKTPMKLCDFRPHETVRLDVEYDVEKCTASTFGTFSVQITKRSDYDLGLSLASSDLGPVIVEVRAGSPSKRSGAILVGDVIVAVNDHLLDSTLTMDEVYRILAIPAQQVTLLLHRHSQQYCCEENIVRTVHLKRNGGPLGITIAGSEDPKDPILISSLAPDGVAQQTRALHVGDQLVAIDGQSLHCKPLSAAITSLQQAGDSIVLKVVRHPVFDQEQMGSRADEIYSSYRSYDQKPNCNNNRDSPNFLSSPSGLIANDDSFESFLQLSDPSLNDVSTYNLPDIYSWPHSRQPPDLTTFASNTNRGRRKSKPNQVPNGFRMQNYAYDMCKVTLLKDAVYDDFGFSISDGLYERGVFINRMRPGGPAERSQVLRPYDRIIQVNETRTDDFDCCMTVPLIAAAGDRITLSVARRKHTGHFHHYDCEENKILLPWVEDEPEEEISLQGPWQIKTEKI</sequence>
<feature type="domain" description="PDZ" evidence="5">
    <location>
        <begin position="219"/>
        <end position="276"/>
    </location>
</feature>
<evidence type="ECO:0000256" key="4">
    <source>
        <dbReference type="SAM" id="MobiDB-lite"/>
    </source>
</evidence>
<dbReference type="Pfam" id="PF00595">
    <property type="entry name" value="PDZ"/>
    <property type="match status" value="3"/>
</dbReference>
<evidence type="ECO:0000256" key="2">
    <source>
        <dbReference type="ARBA" id="ARBA00022490"/>
    </source>
</evidence>
<feature type="domain" description="PDZ" evidence="5">
    <location>
        <begin position="326"/>
        <end position="379"/>
    </location>
</feature>
<dbReference type="Proteomes" id="UP001152759">
    <property type="component" value="Chromosome 3"/>
</dbReference>
<evidence type="ECO:0000256" key="1">
    <source>
        <dbReference type="ARBA" id="ARBA00004496"/>
    </source>
</evidence>
<dbReference type="AlphaFoldDB" id="A0A9P0AAI9"/>
<feature type="domain" description="PDZ" evidence="5">
    <location>
        <begin position="114"/>
        <end position="190"/>
    </location>
</feature>
<evidence type="ECO:0000259" key="5">
    <source>
        <dbReference type="PROSITE" id="PS50106"/>
    </source>
</evidence>
<feature type="domain" description="PDZ" evidence="5">
    <location>
        <begin position="420"/>
        <end position="501"/>
    </location>
</feature>
<name>A0A9P0AAI9_BEMTA</name>
<feature type="domain" description="PDZ" evidence="5">
    <location>
        <begin position="713"/>
        <end position="796"/>
    </location>
</feature>
<dbReference type="GO" id="GO:0098887">
    <property type="term" value="P:neurotransmitter receptor transport, endosome to postsynaptic membrane"/>
    <property type="evidence" value="ECO:0007669"/>
    <property type="project" value="TreeGrafter"/>
</dbReference>
<dbReference type="PANTHER" id="PTHR46227">
    <property type="entry name" value="GLUTAMATE RECEPTOR-INTERACTING PROTEIN GRIP"/>
    <property type="match status" value="1"/>
</dbReference>
<dbReference type="EMBL" id="OU963864">
    <property type="protein sequence ID" value="CAH0386771.1"/>
    <property type="molecule type" value="Genomic_DNA"/>
</dbReference>
<feature type="region of interest" description="Disordered" evidence="4">
    <location>
        <begin position="678"/>
        <end position="700"/>
    </location>
</feature>
<reference evidence="6" key="1">
    <citation type="submission" date="2021-12" db="EMBL/GenBank/DDBJ databases">
        <authorList>
            <person name="King R."/>
        </authorList>
    </citation>
    <scope>NUCLEOTIDE SEQUENCE</scope>
</reference>
<keyword evidence="2" id="KW-0963">Cytoplasm</keyword>
<keyword evidence="3" id="KW-0677">Repeat</keyword>
<accession>A0A9P0AAI9</accession>
<dbReference type="SUPFAM" id="SSF50156">
    <property type="entry name" value="PDZ domain-like"/>
    <property type="match status" value="6"/>
</dbReference>
<gene>
    <name evidence="6" type="ORF">BEMITA_LOCUS5845</name>
</gene>
<feature type="domain" description="PDZ" evidence="5">
    <location>
        <begin position="513"/>
        <end position="595"/>
    </location>
</feature>
<evidence type="ECO:0000313" key="6">
    <source>
        <dbReference type="EMBL" id="CAH0386771.1"/>
    </source>
</evidence>
<dbReference type="Pfam" id="PF17820">
    <property type="entry name" value="PDZ_6"/>
    <property type="match status" value="1"/>
</dbReference>
<feature type="region of interest" description="Disordered" evidence="4">
    <location>
        <begin position="68"/>
        <end position="93"/>
    </location>
</feature>
<dbReference type="InterPro" id="IPR041489">
    <property type="entry name" value="PDZ_6"/>
</dbReference>
<dbReference type="CDD" id="cd00136">
    <property type="entry name" value="PDZ_canonical"/>
    <property type="match status" value="2"/>
</dbReference>
<dbReference type="InterPro" id="IPR036034">
    <property type="entry name" value="PDZ_sf"/>
</dbReference>
<dbReference type="SMART" id="SM00228">
    <property type="entry name" value="PDZ"/>
    <property type="match status" value="6"/>
</dbReference>
<dbReference type="PROSITE" id="PS50106">
    <property type="entry name" value="PDZ"/>
    <property type="match status" value="6"/>
</dbReference>
<dbReference type="InterPro" id="IPR001478">
    <property type="entry name" value="PDZ"/>
</dbReference>
<dbReference type="InterPro" id="IPR043545">
    <property type="entry name" value="GRIP1/2"/>
</dbReference>
<dbReference type="PANTHER" id="PTHR46227:SF2">
    <property type="entry name" value="FI03335P"/>
    <property type="match status" value="1"/>
</dbReference>
<comment type="subcellular location">
    <subcellularLocation>
        <location evidence="1">Cytoplasm</location>
    </subcellularLocation>
</comment>
<dbReference type="KEGG" id="btab:109029738"/>